<feature type="non-terminal residue" evidence="1">
    <location>
        <position position="92"/>
    </location>
</feature>
<reference evidence="2" key="1">
    <citation type="journal article" date="2019" name="Int. J. Syst. Evol. Microbiol.">
        <title>The Global Catalogue of Microorganisms (GCM) 10K type strain sequencing project: providing services to taxonomists for standard genome sequencing and annotation.</title>
        <authorList>
            <consortium name="The Broad Institute Genomics Platform"/>
            <consortium name="The Broad Institute Genome Sequencing Center for Infectious Disease"/>
            <person name="Wu L."/>
            <person name="Ma J."/>
        </authorList>
    </citation>
    <scope>NUCLEOTIDE SEQUENCE [LARGE SCALE GENOMIC DNA]</scope>
    <source>
        <strain evidence="2">JCM 31486</strain>
    </source>
</reference>
<evidence type="ECO:0000313" key="1">
    <source>
        <dbReference type="EMBL" id="MFD1045295.1"/>
    </source>
</evidence>
<keyword evidence="2" id="KW-1185">Reference proteome</keyword>
<name>A0ABW3M8Q3_9PSEU</name>
<proteinExistence type="predicted"/>
<dbReference type="Proteomes" id="UP001597045">
    <property type="component" value="Unassembled WGS sequence"/>
</dbReference>
<protein>
    <submittedName>
        <fullName evidence="1">Uncharacterized protein</fullName>
    </submittedName>
</protein>
<accession>A0ABW3M8Q3</accession>
<gene>
    <name evidence="1" type="ORF">ACFQ1S_06705</name>
</gene>
<organism evidence="1 2">
    <name type="scientific">Kibdelosporangium lantanae</name>
    <dbReference type="NCBI Taxonomy" id="1497396"/>
    <lineage>
        <taxon>Bacteria</taxon>
        <taxon>Bacillati</taxon>
        <taxon>Actinomycetota</taxon>
        <taxon>Actinomycetes</taxon>
        <taxon>Pseudonocardiales</taxon>
        <taxon>Pseudonocardiaceae</taxon>
        <taxon>Kibdelosporangium</taxon>
    </lineage>
</organism>
<sequence>MTVHNYLAEHREQVVDQLVGWMCLHSGAGMPEHDVDLLRSANLLVAALHKTGFPTVEVCGVRWAGCLRGVVRGAGRAGLQPPRRPGGQGRAV</sequence>
<comment type="caution">
    <text evidence="1">The sequence shown here is derived from an EMBL/GenBank/DDBJ whole genome shotgun (WGS) entry which is preliminary data.</text>
</comment>
<dbReference type="EMBL" id="JBHTIS010000259">
    <property type="protein sequence ID" value="MFD1045295.1"/>
    <property type="molecule type" value="Genomic_DNA"/>
</dbReference>
<evidence type="ECO:0000313" key="2">
    <source>
        <dbReference type="Proteomes" id="UP001597045"/>
    </source>
</evidence>